<comment type="caution">
    <text evidence="15">The sequence shown here is derived from an EMBL/GenBank/DDBJ whole genome shotgun (WGS) entry which is preliminary data.</text>
</comment>
<dbReference type="InterPro" id="IPR004006">
    <property type="entry name" value="DhaK_dom"/>
</dbReference>
<dbReference type="GO" id="GO:0005829">
    <property type="term" value="C:cytosol"/>
    <property type="evidence" value="ECO:0007669"/>
    <property type="project" value="TreeGrafter"/>
</dbReference>
<dbReference type="FunFam" id="3.30.1180.20:FF:000001">
    <property type="entry name" value="Dihydroxyacetone kinase 1"/>
    <property type="match status" value="1"/>
</dbReference>
<dbReference type="GO" id="GO:0004371">
    <property type="term" value="F:glycerone kinase activity"/>
    <property type="evidence" value="ECO:0007669"/>
    <property type="project" value="UniProtKB-EC"/>
</dbReference>
<dbReference type="InterPro" id="IPR004007">
    <property type="entry name" value="DhaL_dom"/>
</dbReference>
<comment type="similarity">
    <text evidence="3">Belongs to the dihydroxyacetone kinase (DAK) family.</text>
</comment>
<dbReference type="Gene3D" id="3.30.1180.20">
    <property type="entry name" value="Dihydroxyacetone kinase, domain 2"/>
    <property type="match status" value="1"/>
</dbReference>
<evidence type="ECO:0000313" key="15">
    <source>
        <dbReference type="EMBL" id="KAF3063469.1"/>
    </source>
</evidence>
<keyword evidence="8" id="KW-0067">ATP-binding</keyword>
<evidence type="ECO:0000256" key="3">
    <source>
        <dbReference type="ARBA" id="ARBA00008757"/>
    </source>
</evidence>
<dbReference type="InterPro" id="IPR050861">
    <property type="entry name" value="Dihydroxyacetone_Kinase"/>
</dbReference>
<evidence type="ECO:0000256" key="1">
    <source>
        <dbReference type="ARBA" id="ARBA00003264"/>
    </source>
</evidence>
<dbReference type="GO" id="GO:0050354">
    <property type="term" value="F:triokinase activity"/>
    <property type="evidence" value="ECO:0007669"/>
    <property type="project" value="UniProtKB-EC"/>
</dbReference>
<protein>
    <submittedName>
        <fullName evidence="15">Dihydroxyacetone kinase 1</fullName>
    </submittedName>
</protein>
<dbReference type="InterPro" id="IPR036117">
    <property type="entry name" value="DhaL_dom_sf"/>
</dbReference>
<feature type="binding site" evidence="12">
    <location>
        <begin position="162"/>
        <end position="165"/>
    </location>
    <ligand>
        <name>substrate</name>
    </ligand>
</feature>
<dbReference type="FunFam" id="1.25.40.340:FF:000001">
    <property type="entry name" value="Dihydroxyacetone kinase 1"/>
    <property type="match status" value="1"/>
</dbReference>
<dbReference type="InterPro" id="IPR012734">
    <property type="entry name" value="DhaK_ATP"/>
</dbReference>
<feature type="binding site" evidence="12">
    <location>
        <position position="221"/>
    </location>
    <ligand>
        <name>substrate</name>
    </ligand>
</feature>
<evidence type="ECO:0000256" key="8">
    <source>
        <dbReference type="ARBA" id="ARBA00022840"/>
    </source>
</evidence>
<evidence type="ECO:0000256" key="2">
    <source>
        <dbReference type="ARBA" id="ARBA00004778"/>
    </source>
</evidence>
<comment type="pathway">
    <text evidence="2">Polyol metabolism; glycerol fermentation; glycerone phosphate from glycerol (oxidative route): step 2/2.</text>
</comment>
<dbReference type="SUPFAM" id="SSF82549">
    <property type="entry name" value="DAK1/DegV-like"/>
    <property type="match status" value="1"/>
</dbReference>
<gene>
    <name evidence="15" type="ORF">CFAM422_009962</name>
</gene>
<dbReference type="NCBIfam" id="TIGR02361">
    <property type="entry name" value="dak_ATP"/>
    <property type="match status" value="1"/>
</dbReference>
<dbReference type="Gene3D" id="3.40.50.10440">
    <property type="entry name" value="Dihydroxyacetone kinase, domain 1"/>
    <property type="match status" value="1"/>
</dbReference>
<proteinExistence type="inferred from homology"/>
<dbReference type="PANTHER" id="PTHR28629:SF14">
    <property type="entry name" value="DIHYDROXYACETONE KINASE 1"/>
    <property type="match status" value="1"/>
</dbReference>
<comment type="catalytic activity">
    <reaction evidence="10">
        <text>dihydroxyacetone + ATP = dihydroxyacetone phosphate + ADP + H(+)</text>
        <dbReference type="Rhea" id="RHEA:15773"/>
        <dbReference type="ChEBI" id="CHEBI:15378"/>
        <dbReference type="ChEBI" id="CHEBI:16016"/>
        <dbReference type="ChEBI" id="CHEBI:30616"/>
        <dbReference type="ChEBI" id="CHEBI:57642"/>
        <dbReference type="ChEBI" id="CHEBI:456216"/>
        <dbReference type="EC" id="2.7.1.29"/>
    </reaction>
</comment>
<evidence type="ECO:0000256" key="4">
    <source>
        <dbReference type="ARBA" id="ARBA00022679"/>
    </source>
</evidence>
<evidence type="ECO:0000259" key="13">
    <source>
        <dbReference type="PROSITE" id="PS51480"/>
    </source>
</evidence>
<comment type="function">
    <text evidence="1">Catalyzes both the phosphorylation of dihydroxyacetone and of glyceraldehyde.</text>
</comment>
<sequence>MCFEEFAHCRTCGYTVQQKEFCPDYRLEWVKVLIGQSTKTPKQIGDECGRYGNTIHFFPAAKCPRCAWNPPRPDQVVDHWAWAYHQSVGKFPAEKLPKKFNIVEGEICSSKHFANEPLALVNAALRSATYTNPSIGFDAAQKTVFLRDAASQPTIALISGGGSGHEPSFAGFVGKGFLTAAVAGSVFASPSAEQVFRAIRRVGAEQPQRGVLVLIMNYTGDMLHFGMAVEKARAEGIKTELLVVGDDVGVGRKRGGRIGRRGLAGTVLVQKIAAAAAAQGQSLEQVSQIATLASDNLATVGASLAHVHVPGREITPDELGDEIEIGMGIHNEEGFGRVKTTLKGLVETMLKQLLDQSDSDRAYINVNSGEEVVVMVNNLGGISPLELGAITTEVIDQLDASYKIKPSRLLSGTYMTSLNGLGFSITILKVADKAILPLIDAPADAAGWSPAVRPENWANGIDTTKAEIKEDAPSQDDSAPSNLDLDAAFTISQLQSALKSLIVAEPEVTKFDTIVGDGDCGLCLKTGAEAVLKHLETVSSSGDIDTVHFVRNIALVIESSMDGTSGALYAIFVNALASGLQGQASSQKTAVTPKIWATALQAALKSLARYTPAQPGDRTVVDALVPFVNTLAETLDVQKAVGAARKGSDSTKGMEASLGRSVYVNAEGWNECPDPGAYGLVKLLEGFLGHLN</sequence>
<dbReference type="PROSITE" id="PS51480">
    <property type="entry name" value="DHAL"/>
    <property type="match status" value="1"/>
</dbReference>
<dbReference type="GO" id="GO:0005524">
    <property type="term" value="F:ATP binding"/>
    <property type="evidence" value="ECO:0007669"/>
    <property type="project" value="UniProtKB-KW"/>
</dbReference>
<evidence type="ECO:0000256" key="9">
    <source>
        <dbReference type="ARBA" id="ARBA00047974"/>
    </source>
</evidence>
<evidence type="ECO:0000256" key="11">
    <source>
        <dbReference type="PIRSR" id="PIRSR612734-1"/>
    </source>
</evidence>
<keyword evidence="16" id="KW-1185">Reference proteome</keyword>
<evidence type="ECO:0000313" key="16">
    <source>
        <dbReference type="Proteomes" id="UP000801864"/>
    </source>
</evidence>
<dbReference type="Proteomes" id="UP000801864">
    <property type="component" value="Unassembled WGS sequence"/>
</dbReference>
<feature type="active site" description="Tele-hemiaminal-histidine intermediate" evidence="11">
    <location>
        <position position="330"/>
    </location>
</feature>
<feature type="domain" description="DhaK" evidence="14">
    <location>
        <begin position="116"/>
        <end position="448"/>
    </location>
</feature>
<keyword evidence="4" id="KW-0808">Transferase</keyword>
<dbReference type="FunFam" id="3.40.50.10440:FF:000001">
    <property type="entry name" value="Dihydroxyacetone kinase, DhaK subunit"/>
    <property type="match status" value="1"/>
</dbReference>
<dbReference type="PANTHER" id="PTHR28629">
    <property type="entry name" value="TRIOKINASE/FMN CYCLASE"/>
    <property type="match status" value="1"/>
</dbReference>
<evidence type="ECO:0000256" key="12">
    <source>
        <dbReference type="PIRSR" id="PIRSR612734-2"/>
    </source>
</evidence>
<keyword evidence="6 15" id="KW-0418">Kinase</keyword>
<evidence type="ECO:0000256" key="10">
    <source>
        <dbReference type="ARBA" id="ARBA00048898"/>
    </source>
</evidence>
<keyword evidence="5" id="KW-0547">Nucleotide-binding</keyword>
<dbReference type="Pfam" id="PF02733">
    <property type="entry name" value="Dak1"/>
    <property type="match status" value="1"/>
</dbReference>
<accession>A0A9P4X708</accession>
<dbReference type="AlphaFoldDB" id="A0A9P4X708"/>
<dbReference type="SUPFAM" id="SSF101473">
    <property type="entry name" value="DhaL-like"/>
    <property type="match status" value="1"/>
</dbReference>
<feature type="domain" description="DhaL" evidence="13">
    <location>
        <begin position="488"/>
        <end position="689"/>
    </location>
</feature>
<evidence type="ECO:0000256" key="5">
    <source>
        <dbReference type="ARBA" id="ARBA00022741"/>
    </source>
</evidence>
<dbReference type="GO" id="GO:0019563">
    <property type="term" value="P:glycerol catabolic process"/>
    <property type="evidence" value="ECO:0007669"/>
    <property type="project" value="TreeGrafter"/>
</dbReference>
<evidence type="ECO:0000256" key="6">
    <source>
        <dbReference type="ARBA" id="ARBA00022777"/>
    </source>
</evidence>
<organism evidence="15 16">
    <name type="scientific">Trichoderma lentiforme</name>
    <dbReference type="NCBI Taxonomy" id="1567552"/>
    <lineage>
        <taxon>Eukaryota</taxon>
        <taxon>Fungi</taxon>
        <taxon>Dikarya</taxon>
        <taxon>Ascomycota</taxon>
        <taxon>Pezizomycotina</taxon>
        <taxon>Sordariomycetes</taxon>
        <taxon>Hypocreomycetidae</taxon>
        <taxon>Hypocreales</taxon>
        <taxon>Hypocreaceae</taxon>
        <taxon>Trichoderma</taxon>
    </lineage>
</organism>
<dbReference type="SMART" id="SM01120">
    <property type="entry name" value="Dak2"/>
    <property type="match status" value="1"/>
</dbReference>
<dbReference type="Gene3D" id="1.25.40.340">
    <property type="match status" value="1"/>
</dbReference>
<keyword evidence="7" id="KW-0319">Glycerol metabolism</keyword>
<dbReference type="PROSITE" id="PS51481">
    <property type="entry name" value="DHAK"/>
    <property type="match status" value="1"/>
</dbReference>
<evidence type="ECO:0000259" key="14">
    <source>
        <dbReference type="PROSITE" id="PS51481"/>
    </source>
</evidence>
<dbReference type="EMBL" id="QLNT01000019">
    <property type="protein sequence ID" value="KAF3063469.1"/>
    <property type="molecule type" value="Genomic_DNA"/>
</dbReference>
<dbReference type="Pfam" id="PF02734">
    <property type="entry name" value="Dak2"/>
    <property type="match status" value="1"/>
</dbReference>
<comment type="catalytic activity">
    <reaction evidence="9">
        <text>D-glyceraldehyde + ATP = D-glyceraldehyde 3-phosphate + ADP + H(+)</text>
        <dbReference type="Rhea" id="RHEA:13941"/>
        <dbReference type="ChEBI" id="CHEBI:15378"/>
        <dbReference type="ChEBI" id="CHEBI:17378"/>
        <dbReference type="ChEBI" id="CHEBI:30616"/>
        <dbReference type="ChEBI" id="CHEBI:59776"/>
        <dbReference type="ChEBI" id="CHEBI:456216"/>
        <dbReference type="EC" id="2.7.1.28"/>
    </reaction>
</comment>
<name>A0A9P4X708_9HYPO</name>
<evidence type="ECO:0000256" key="7">
    <source>
        <dbReference type="ARBA" id="ARBA00022798"/>
    </source>
</evidence>
<reference evidence="15 16" key="1">
    <citation type="submission" date="2018-06" db="EMBL/GenBank/DDBJ databases">
        <title>Genome analysis of cellulolytic fungus Trichoderma lentiforme CFAM-422.</title>
        <authorList>
            <person name="Steindorff A.S."/>
            <person name="Formighieri E.F."/>
            <person name="Midorikawa G.E.O."/>
            <person name="Tamietti M.S."/>
            <person name="Ramos E.Z."/>
            <person name="Silva A.S."/>
            <person name="Bon E.P.S."/>
            <person name="Mendes T.D."/>
            <person name="Damaso M.C.T."/>
            <person name="Favaro L.C.L."/>
        </authorList>
    </citation>
    <scope>NUCLEOTIDE SEQUENCE [LARGE SCALE GENOMIC DNA]</scope>
    <source>
        <strain evidence="15 16">CFAM-422</strain>
    </source>
</reference>